<gene>
    <name evidence="2" type="ORF">PIB30_092781</name>
</gene>
<dbReference type="Pfam" id="PF00646">
    <property type="entry name" value="F-box"/>
    <property type="match status" value="1"/>
</dbReference>
<dbReference type="SUPFAM" id="SSF81383">
    <property type="entry name" value="F-box domain"/>
    <property type="match status" value="1"/>
</dbReference>
<protein>
    <recommendedName>
        <fullName evidence="1">F-box domain-containing protein</fullName>
    </recommendedName>
</protein>
<dbReference type="InterPro" id="IPR001810">
    <property type="entry name" value="F-box_dom"/>
</dbReference>
<dbReference type="Proteomes" id="UP001341840">
    <property type="component" value="Unassembled WGS sequence"/>
</dbReference>
<dbReference type="NCBIfam" id="TIGR01640">
    <property type="entry name" value="F_box_assoc_1"/>
    <property type="match status" value="1"/>
</dbReference>
<feature type="domain" description="F-box" evidence="1">
    <location>
        <begin position="9"/>
        <end position="55"/>
    </location>
</feature>
<proteinExistence type="predicted"/>
<dbReference type="EMBL" id="JASCZI010092558">
    <property type="protein sequence ID" value="MED6152507.1"/>
    <property type="molecule type" value="Genomic_DNA"/>
</dbReference>
<dbReference type="InterPro" id="IPR036047">
    <property type="entry name" value="F-box-like_dom_sf"/>
</dbReference>
<comment type="caution">
    <text evidence="2">The sequence shown here is derived from an EMBL/GenBank/DDBJ whole genome shotgun (WGS) entry which is preliminary data.</text>
</comment>
<evidence type="ECO:0000313" key="3">
    <source>
        <dbReference type="Proteomes" id="UP001341840"/>
    </source>
</evidence>
<dbReference type="InterPro" id="IPR006527">
    <property type="entry name" value="F-box-assoc_dom_typ1"/>
</dbReference>
<dbReference type="Gene3D" id="1.20.1280.50">
    <property type="match status" value="1"/>
</dbReference>
<dbReference type="PANTHER" id="PTHR31672:SF13">
    <property type="entry name" value="F-BOX PROTEIN CPR30-LIKE"/>
    <property type="match status" value="1"/>
</dbReference>
<name>A0ABU6TUB3_9FABA</name>
<reference evidence="2 3" key="1">
    <citation type="journal article" date="2023" name="Plants (Basel)">
        <title>Bridging the Gap: Combining Genomics and Transcriptomics Approaches to Understand Stylosanthes scabra, an Orphan Legume from the Brazilian Caatinga.</title>
        <authorList>
            <person name="Ferreira-Neto J.R.C."/>
            <person name="da Silva M.D."/>
            <person name="Binneck E."/>
            <person name="de Melo N.F."/>
            <person name="da Silva R.H."/>
            <person name="de Melo A.L.T.M."/>
            <person name="Pandolfi V."/>
            <person name="Bustamante F.O."/>
            <person name="Brasileiro-Vidal A.C."/>
            <person name="Benko-Iseppon A.M."/>
        </authorList>
    </citation>
    <scope>NUCLEOTIDE SEQUENCE [LARGE SCALE GENOMIC DNA]</scope>
    <source>
        <tissue evidence="2">Leaves</tissue>
    </source>
</reference>
<dbReference type="InterPro" id="IPR050796">
    <property type="entry name" value="SCF_F-box_component"/>
</dbReference>
<evidence type="ECO:0000313" key="2">
    <source>
        <dbReference type="EMBL" id="MED6152507.1"/>
    </source>
</evidence>
<dbReference type="Pfam" id="PF07734">
    <property type="entry name" value="FBA_1"/>
    <property type="match status" value="1"/>
</dbReference>
<dbReference type="PANTHER" id="PTHR31672">
    <property type="entry name" value="BNACNNG10540D PROTEIN"/>
    <property type="match status" value="1"/>
</dbReference>
<dbReference type="SMART" id="SM00256">
    <property type="entry name" value="FBOX"/>
    <property type="match status" value="1"/>
</dbReference>
<dbReference type="PROSITE" id="PS50181">
    <property type="entry name" value="FBOX"/>
    <property type="match status" value="1"/>
</dbReference>
<keyword evidence="3" id="KW-1185">Reference proteome</keyword>
<organism evidence="2 3">
    <name type="scientific">Stylosanthes scabra</name>
    <dbReference type="NCBI Taxonomy" id="79078"/>
    <lineage>
        <taxon>Eukaryota</taxon>
        <taxon>Viridiplantae</taxon>
        <taxon>Streptophyta</taxon>
        <taxon>Embryophyta</taxon>
        <taxon>Tracheophyta</taxon>
        <taxon>Spermatophyta</taxon>
        <taxon>Magnoliopsida</taxon>
        <taxon>eudicotyledons</taxon>
        <taxon>Gunneridae</taxon>
        <taxon>Pentapetalae</taxon>
        <taxon>rosids</taxon>
        <taxon>fabids</taxon>
        <taxon>Fabales</taxon>
        <taxon>Fabaceae</taxon>
        <taxon>Papilionoideae</taxon>
        <taxon>50 kb inversion clade</taxon>
        <taxon>dalbergioids sensu lato</taxon>
        <taxon>Dalbergieae</taxon>
        <taxon>Pterocarpus clade</taxon>
        <taxon>Stylosanthes</taxon>
    </lineage>
</organism>
<sequence>MDFPKPFRRVSTKSLPNDLIIEVFLRTDLPTVARCRCISRYWRDILQSDAFLSQYSQVCYAMQPSLLLHVWFSQWNGNSESLFRICSSSGKRLYFPPLPNIRSCVDVSIVGNQHGNLCISYINEAGKLELLVWNVLTGAKRLIPGPPNDGFPVFLPTLSFAHIPGFVHYSIVHTFRKRLDDQFFMYQVYSSQNHTWSPTRGSLGQVYRLGSASVTLNGVIYWINFSGQSDDTPESIISFCVANREFNILNLPPNYHSICRSLILYEDRIALLYLPANTNNYTASIVSLRKKFDDKLSWRVELKLKCVRSHDVPKCFVDRDLISVTEEGQE</sequence>
<accession>A0ABU6TUB3</accession>
<dbReference type="InterPro" id="IPR017451">
    <property type="entry name" value="F-box-assoc_interact_dom"/>
</dbReference>
<evidence type="ECO:0000259" key="1">
    <source>
        <dbReference type="PROSITE" id="PS50181"/>
    </source>
</evidence>